<keyword evidence="1" id="KW-0812">Transmembrane</keyword>
<keyword evidence="1" id="KW-1133">Transmembrane helix</keyword>
<feature type="transmembrane region" description="Helical" evidence="1">
    <location>
        <begin position="33"/>
        <end position="54"/>
    </location>
</feature>
<dbReference type="EMBL" id="RKLQ01000002">
    <property type="protein sequence ID" value="MBX0304262.1"/>
    <property type="molecule type" value="Genomic_DNA"/>
</dbReference>
<protein>
    <submittedName>
        <fullName evidence="2">Uncharacterized protein</fullName>
    </submittedName>
</protein>
<keyword evidence="1" id="KW-0472">Membrane</keyword>
<dbReference type="Pfam" id="PF24378">
    <property type="entry name" value="DUF7534"/>
    <property type="match status" value="1"/>
</dbReference>
<reference evidence="2" key="1">
    <citation type="submission" date="2021-06" db="EMBL/GenBank/DDBJ databases">
        <title>Halomicroarcula sp. F24A a new haloarchaeum isolated from saline soil.</title>
        <authorList>
            <person name="Duran-Viseras A."/>
            <person name="Sanchez-Porro C."/>
            <person name="Ventosa A."/>
        </authorList>
    </citation>
    <scope>NUCLEOTIDE SEQUENCE</scope>
    <source>
        <strain evidence="2">F24A</strain>
    </source>
</reference>
<keyword evidence="3" id="KW-1185">Reference proteome</keyword>
<name>A0A8J7YEZ5_9EURY</name>
<evidence type="ECO:0000256" key="1">
    <source>
        <dbReference type="SAM" id="Phobius"/>
    </source>
</evidence>
<gene>
    <name evidence="2" type="ORF">EGD98_11340</name>
</gene>
<evidence type="ECO:0000313" key="2">
    <source>
        <dbReference type="EMBL" id="MBX0304262.1"/>
    </source>
</evidence>
<sequence>MTGELTVEFLALESAFIMVGFAVAAQVAPPDPYSQVLGTLVILAVTLPLSYWLVYRRGLSL</sequence>
<dbReference type="RefSeq" id="WP_220588484.1">
    <property type="nucleotide sequence ID" value="NZ_RKLQ01000002.1"/>
</dbReference>
<dbReference type="Proteomes" id="UP000783863">
    <property type="component" value="Unassembled WGS sequence"/>
</dbReference>
<dbReference type="AlphaFoldDB" id="A0A8J7YEZ5"/>
<evidence type="ECO:0000313" key="3">
    <source>
        <dbReference type="Proteomes" id="UP000783863"/>
    </source>
</evidence>
<proteinExistence type="predicted"/>
<comment type="caution">
    <text evidence="2">The sequence shown here is derived from an EMBL/GenBank/DDBJ whole genome shotgun (WGS) entry which is preliminary data.</text>
</comment>
<organism evidence="2 3">
    <name type="scientific">Haloarcula salinisoli</name>
    <dbReference type="NCBI Taxonomy" id="2487746"/>
    <lineage>
        <taxon>Archaea</taxon>
        <taxon>Methanobacteriati</taxon>
        <taxon>Methanobacteriota</taxon>
        <taxon>Stenosarchaea group</taxon>
        <taxon>Halobacteria</taxon>
        <taxon>Halobacteriales</taxon>
        <taxon>Haloarculaceae</taxon>
        <taxon>Haloarcula</taxon>
    </lineage>
</organism>
<feature type="transmembrane region" description="Helical" evidence="1">
    <location>
        <begin position="7"/>
        <end position="27"/>
    </location>
</feature>
<accession>A0A8J7YEZ5</accession>
<dbReference type="InterPro" id="IPR055956">
    <property type="entry name" value="DUF7534"/>
</dbReference>